<evidence type="ECO:0000313" key="1">
    <source>
        <dbReference type="EMBL" id="CAG6475081.1"/>
    </source>
</evidence>
<dbReference type="EMBL" id="HBUE01076047">
    <property type="protein sequence ID" value="CAG6475081.1"/>
    <property type="molecule type" value="Transcribed_RNA"/>
</dbReference>
<protein>
    <submittedName>
        <fullName evidence="1">(northern house mosquito) hypothetical protein</fullName>
    </submittedName>
</protein>
<accession>A0A8D8BFW9</accession>
<dbReference type="AlphaFoldDB" id="A0A8D8BFW9"/>
<name>A0A8D8BFW9_CULPI</name>
<sequence>MIISPQPKKKKTTSPKWCAPRQIISSYTHFMLLWLSSGFCGGHCRAVLERLISTGKANLAAPAAEAPETGSWPGFLLTTLAGRTPEATLPNYNPHRNCGMHFSDDRKMCSLHHARSPQHTATCARCASHFARVIFQSSSGP</sequence>
<reference evidence="1" key="1">
    <citation type="submission" date="2021-05" db="EMBL/GenBank/DDBJ databases">
        <authorList>
            <person name="Alioto T."/>
            <person name="Alioto T."/>
            <person name="Gomez Garrido J."/>
        </authorList>
    </citation>
    <scope>NUCLEOTIDE SEQUENCE</scope>
</reference>
<organism evidence="1">
    <name type="scientific">Culex pipiens</name>
    <name type="common">House mosquito</name>
    <dbReference type="NCBI Taxonomy" id="7175"/>
    <lineage>
        <taxon>Eukaryota</taxon>
        <taxon>Metazoa</taxon>
        <taxon>Ecdysozoa</taxon>
        <taxon>Arthropoda</taxon>
        <taxon>Hexapoda</taxon>
        <taxon>Insecta</taxon>
        <taxon>Pterygota</taxon>
        <taxon>Neoptera</taxon>
        <taxon>Endopterygota</taxon>
        <taxon>Diptera</taxon>
        <taxon>Nematocera</taxon>
        <taxon>Culicoidea</taxon>
        <taxon>Culicidae</taxon>
        <taxon>Culicinae</taxon>
        <taxon>Culicini</taxon>
        <taxon>Culex</taxon>
        <taxon>Culex</taxon>
    </lineage>
</organism>
<proteinExistence type="predicted"/>